<organism evidence="1 2">
    <name type="scientific">Caballeronia terrestris</name>
    <dbReference type="NCBI Taxonomy" id="1226301"/>
    <lineage>
        <taxon>Bacteria</taxon>
        <taxon>Pseudomonadati</taxon>
        <taxon>Pseudomonadota</taxon>
        <taxon>Betaproteobacteria</taxon>
        <taxon>Burkholderiales</taxon>
        <taxon>Burkholderiaceae</taxon>
        <taxon>Caballeronia</taxon>
    </lineage>
</organism>
<proteinExistence type="predicted"/>
<evidence type="ECO:0000313" key="1">
    <source>
        <dbReference type="EMBL" id="SAL56996.1"/>
    </source>
</evidence>
<dbReference type="AlphaFoldDB" id="A0A158IK83"/>
<keyword evidence="2" id="KW-1185">Reference proteome</keyword>
<sequence length="202" mass="22415">MRSRATSSLARRNESTMSPDAALTAAEARFQALTTYQLTLRSHPADGDAIELRYSFRKPGFIRMDFVRPHAGATLIYSPETRTARVWPFGFPRFPSLALDPDNPMIRGPHGHRVDQSDMGTLLRNVRALGKGGVMRIDGAHLVVDGASARTVAGVHRYRLRFDPATSLPIEVVSEDEFGALIESVTMDALRIDITFPQDFFV</sequence>
<dbReference type="EMBL" id="FCOL02000012">
    <property type="protein sequence ID" value="SAL56996.1"/>
    <property type="molecule type" value="Genomic_DNA"/>
</dbReference>
<dbReference type="Proteomes" id="UP000054925">
    <property type="component" value="Unassembled WGS sequence"/>
</dbReference>
<gene>
    <name evidence="1" type="ORF">AWB67_02597</name>
</gene>
<comment type="caution">
    <text evidence="1">The sequence shown here is derived from an EMBL/GenBank/DDBJ whole genome shotgun (WGS) entry which is preliminary data.</text>
</comment>
<reference evidence="1" key="1">
    <citation type="submission" date="2016-01" db="EMBL/GenBank/DDBJ databases">
        <authorList>
            <person name="Peeters C."/>
        </authorList>
    </citation>
    <scope>NUCLEOTIDE SEQUENCE [LARGE SCALE GENOMIC DNA]</scope>
    <source>
        <strain evidence="1">LMG 22937</strain>
    </source>
</reference>
<name>A0A158IK83_9BURK</name>
<protein>
    <submittedName>
        <fullName evidence="1">Membrane protein</fullName>
    </submittedName>
</protein>
<evidence type="ECO:0000313" key="2">
    <source>
        <dbReference type="Proteomes" id="UP000054925"/>
    </source>
</evidence>
<accession>A0A158IK83</accession>